<dbReference type="Gene3D" id="1.50.10.10">
    <property type="match status" value="1"/>
</dbReference>
<dbReference type="CDD" id="cd04794">
    <property type="entry name" value="euk_LANCL"/>
    <property type="match status" value="1"/>
</dbReference>
<dbReference type="GO" id="GO:0005975">
    <property type="term" value="P:carbohydrate metabolic process"/>
    <property type="evidence" value="ECO:0007669"/>
    <property type="project" value="InterPro"/>
</dbReference>
<accession>A0AAV1D671</accession>
<dbReference type="AlphaFoldDB" id="A0AAV1D671"/>
<dbReference type="GO" id="GO:0005886">
    <property type="term" value="C:plasma membrane"/>
    <property type="evidence" value="ECO:0007669"/>
    <property type="project" value="TreeGrafter"/>
</dbReference>
<organism evidence="3 4">
    <name type="scientific">Oldenlandia corymbosa var. corymbosa</name>
    <dbReference type="NCBI Taxonomy" id="529605"/>
    <lineage>
        <taxon>Eukaryota</taxon>
        <taxon>Viridiplantae</taxon>
        <taxon>Streptophyta</taxon>
        <taxon>Embryophyta</taxon>
        <taxon>Tracheophyta</taxon>
        <taxon>Spermatophyta</taxon>
        <taxon>Magnoliopsida</taxon>
        <taxon>eudicotyledons</taxon>
        <taxon>Gunneridae</taxon>
        <taxon>Pentapetalae</taxon>
        <taxon>asterids</taxon>
        <taxon>lamiids</taxon>
        <taxon>Gentianales</taxon>
        <taxon>Rubiaceae</taxon>
        <taxon>Rubioideae</taxon>
        <taxon>Spermacoceae</taxon>
        <taxon>Hedyotis-Oldenlandia complex</taxon>
        <taxon>Oldenlandia</taxon>
    </lineage>
</organism>
<protein>
    <submittedName>
        <fullName evidence="3">OLC1v1000369C1</fullName>
    </submittedName>
</protein>
<dbReference type="Pfam" id="PF05147">
    <property type="entry name" value="LANC_like"/>
    <property type="match status" value="1"/>
</dbReference>
<dbReference type="InterPro" id="IPR020464">
    <property type="entry name" value="LanC-like_prot_euk"/>
</dbReference>
<keyword evidence="2" id="KW-0862">Zinc</keyword>
<dbReference type="PANTHER" id="PTHR12736">
    <property type="entry name" value="LANC-LIKE PROTEIN"/>
    <property type="match status" value="1"/>
</dbReference>
<reference evidence="3" key="1">
    <citation type="submission" date="2023-03" db="EMBL/GenBank/DDBJ databases">
        <authorList>
            <person name="Julca I."/>
        </authorList>
    </citation>
    <scope>NUCLEOTIDE SEQUENCE</scope>
</reference>
<dbReference type="EMBL" id="OX459121">
    <property type="protein sequence ID" value="CAI9102147.1"/>
    <property type="molecule type" value="Genomic_DNA"/>
</dbReference>
<dbReference type="PRINTS" id="PR01951">
    <property type="entry name" value="LANCEUKARYTE"/>
</dbReference>
<dbReference type="GO" id="GO:0031179">
    <property type="term" value="P:peptide modification"/>
    <property type="evidence" value="ECO:0007669"/>
    <property type="project" value="InterPro"/>
</dbReference>
<dbReference type="SUPFAM" id="SSF158745">
    <property type="entry name" value="LanC-like"/>
    <property type="match status" value="1"/>
</dbReference>
<name>A0AAV1D671_OLDCO</name>
<evidence type="ECO:0000256" key="2">
    <source>
        <dbReference type="PIRSR" id="PIRSR607822-1"/>
    </source>
</evidence>
<evidence type="ECO:0000313" key="3">
    <source>
        <dbReference type="EMBL" id="CAI9102147.1"/>
    </source>
</evidence>
<dbReference type="InterPro" id="IPR012341">
    <property type="entry name" value="6hp_glycosidase-like_sf"/>
</dbReference>
<sequence>MALRNFGKMFLEFLLENPNYEDELEQIGELPEPGSGEHLFMLLHTTYDRLAERLKAAALELKKTVVAETWDSLQGQIFGDFSLYSGALGTAFLLWKSFRVTGDEDDLRFSSDIIKACDSASLDSRDVSFIYGRAGVCALGAVVAKSMKDEELMDNYVSKFRMIELPEDVPDGLLHGRAGYLWACLFINKHLGEEIILLHEMAPVIEKIVSNGRKLGRKDGSPFMFEWNGKKYLGAAHGVAGIMYVLMHFPLPENQRKEVKETLVYMINNQLPSGNYPACEEDKSDVLVHWCHGAPGIALTLAKAAKFFGDELFLHAARNAAKKVVWVRGLLRHVGICHGISGNTYVLQALCQLTGSPGFRFKAKSFTSFLLDRGQERLSEGKMCGGDHPYSLFEGIGGMASLFLDMIEPSNAKFPAYEL</sequence>
<feature type="binding site" evidence="2">
    <location>
        <position position="338"/>
    </location>
    <ligand>
        <name>Zn(2+)</name>
        <dbReference type="ChEBI" id="CHEBI:29105"/>
    </ligand>
</feature>
<dbReference type="Proteomes" id="UP001161247">
    <property type="component" value="Chromosome 4"/>
</dbReference>
<evidence type="ECO:0000256" key="1">
    <source>
        <dbReference type="ARBA" id="ARBA00007179"/>
    </source>
</evidence>
<dbReference type="PANTHER" id="PTHR12736:SF22">
    <property type="entry name" value="LANC-LIKE PROTEIN GCL2"/>
    <property type="match status" value="1"/>
</dbReference>
<evidence type="ECO:0000313" key="4">
    <source>
        <dbReference type="Proteomes" id="UP001161247"/>
    </source>
</evidence>
<feature type="binding site" evidence="2">
    <location>
        <position position="337"/>
    </location>
    <ligand>
        <name>Zn(2+)</name>
        <dbReference type="ChEBI" id="CHEBI:29105"/>
    </ligand>
</feature>
<keyword evidence="2" id="KW-0479">Metal-binding</keyword>
<feature type="binding site" evidence="2">
    <location>
        <position position="291"/>
    </location>
    <ligand>
        <name>Zn(2+)</name>
        <dbReference type="ChEBI" id="CHEBI:29105"/>
    </ligand>
</feature>
<dbReference type="InterPro" id="IPR007822">
    <property type="entry name" value="LANC-like"/>
</dbReference>
<dbReference type="PRINTS" id="PR01950">
    <property type="entry name" value="LANCSUPER"/>
</dbReference>
<keyword evidence="4" id="KW-1185">Reference proteome</keyword>
<dbReference type="GO" id="GO:0046872">
    <property type="term" value="F:metal ion binding"/>
    <property type="evidence" value="ECO:0007669"/>
    <property type="project" value="UniProtKB-KW"/>
</dbReference>
<comment type="similarity">
    <text evidence="1">Belongs to the LanC-like protein family.</text>
</comment>
<gene>
    <name evidence="3" type="ORF">OLC1_LOCUS11553</name>
</gene>
<proteinExistence type="inferred from homology"/>
<dbReference type="SMART" id="SM01260">
    <property type="entry name" value="LANC_like"/>
    <property type="match status" value="1"/>
</dbReference>